<comment type="cofactor">
    <cofactor evidence="1">
        <name>Mg(2+)</name>
        <dbReference type="ChEBI" id="CHEBI:18420"/>
    </cofactor>
</comment>
<dbReference type="InterPro" id="IPR050469">
    <property type="entry name" value="Diguanylate_Cyclase"/>
</dbReference>
<feature type="transmembrane region" description="Helical" evidence="5">
    <location>
        <begin position="335"/>
        <end position="353"/>
    </location>
</feature>
<protein>
    <recommendedName>
        <fullName evidence="2">diguanylate cyclase</fullName>
        <ecNumber evidence="2">2.7.7.65</ecNumber>
    </recommendedName>
</protein>
<dbReference type="RefSeq" id="WP_127697974.1">
    <property type="nucleotide sequence ID" value="NZ_SACS01000004.1"/>
</dbReference>
<dbReference type="EC" id="2.7.7.65" evidence="2"/>
<dbReference type="OrthoDB" id="5756373at2"/>
<evidence type="ECO:0000313" key="8">
    <source>
        <dbReference type="Proteomes" id="UP000283077"/>
    </source>
</evidence>
<dbReference type="Gene3D" id="6.10.340.10">
    <property type="match status" value="1"/>
</dbReference>
<dbReference type="NCBIfam" id="TIGR00254">
    <property type="entry name" value="GGDEF"/>
    <property type="match status" value="1"/>
</dbReference>
<dbReference type="AlphaFoldDB" id="A0A437R116"/>
<evidence type="ECO:0000256" key="1">
    <source>
        <dbReference type="ARBA" id="ARBA00001946"/>
    </source>
</evidence>
<dbReference type="InterPro" id="IPR029787">
    <property type="entry name" value="Nucleotide_cyclase"/>
</dbReference>
<dbReference type="PANTHER" id="PTHR45138:SF9">
    <property type="entry name" value="DIGUANYLATE CYCLASE DGCM-RELATED"/>
    <property type="match status" value="1"/>
</dbReference>
<dbReference type="FunFam" id="3.30.70.270:FF:000001">
    <property type="entry name" value="Diguanylate cyclase domain protein"/>
    <property type="match status" value="1"/>
</dbReference>
<dbReference type="PROSITE" id="PS50887">
    <property type="entry name" value="GGDEF"/>
    <property type="match status" value="1"/>
</dbReference>
<dbReference type="Pfam" id="PF00990">
    <property type="entry name" value="GGDEF"/>
    <property type="match status" value="1"/>
</dbReference>
<evidence type="ECO:0000256" key="2">
    <source>
        <dbReference type="ARBA" id="ARBA00012528"/>
    </source>
</evidence>
<organism evidence="7 8">
    <name type="scientific">Rheinheimera riviphila</name>
    <dbReference type="NCBI Taxonomy" id="1834037"/>
    <lineage>
        <taxon>Bacteria</taxon>
        <taxon>Pseudomonadati</taxon>
        <taxon>Pseudomonadota</taxon>
        <taxon>Gammaproteobacteria</taxon>
        <taxon>Chromatiales</taxon>
        <taxon>Chromatiaceae</taxon>
        <taxon>Rheinheimera</taxon>
    </lineage>
</organism>
<feature type="domain" description="GGDEF" evidence="6">
    <location>
        <begin position="442"/>
        <end position="575"/>
    </location>
</feature>
<proteinExistence type="predicted"/>
<dbReference type="Gene3D" id="3.30.70.270">
    <property type="match status" value="1"/>
</dbReference>
<accession>A0A437R116</accession>
<feature type="region of interest" description="Disordered" evidence="4">
    <location>
        <begin position="1"/>
        <end position="28"/>
    </location>
</feature>
<comment type="catalytic activity">
    <reaction evidence="3">
        <text>2 GTP = 3',3'-c-di-GMP + 2 diphosphate</text>
        <dbReference type="Rhea" id="RHEA:24898"/>
        <dbReference type="ChEBI" id="CHEBI:33019"/>
        <dbReference type="ChEBI" id="CHEBI:37565"/>
        <dbReference type="ChEBI" id="CHEBI:58805"/>
        <dbReference type="EC" id="2.7.7.65"/>
    </reaction>
</comment>
<gene>
    <name evidence="7" type="ORF">EOE67_05100</name>
</gene>
<keyword evidence="8" id="KW-1185">Reference proteome</keyword>
<evidence type="ECO:0000256" key="4">
    <source>
        <dbReference type="SAM" id="MobiDB-lite"/>
    </source>
</evidence>
<evidence type="ECO:0000313" key="7">
    <source>
        <dbReference type="EMBL" id="RVU40430.1"/>
    </source>
</evidence>
<dbReference type="PANTHER" id="PTHR45138">
    <property type="entry name" value="REGULATORY COMPONENTS OF SENSORY TRANSDUCTION SYSTEM"/>
    <property type="match status" value="1"/>
</dbReference>
<feature type="transmembrane region" description="Helical" evidence="5">
    <location>
        <begin position="47"/>
        <end position="70"/>
    </location>
</feature>
<evidence type="ECO:0000256" key="5">
    <source>
        <dbReference type="SAM" id="Phobius"/>
    </source>
</evidence>
<keyword evidence="5" id="KW-0472">Membrane</keyword>
<keyword evidence="5" id="KW-1133">Transmembrane helix</keyword>
<keyword evidence="5" id="KW-0812">Transmembrane</keyword>
<feature type="compositionally biased region" description="Basic and acidic residues" evidence="4">
    <location>
        <begin position="9"/>
        <end position="20"/>
    </location>
</feature>
<dbReference type="InterPro" id="IPR043128">
    <property type="entry name" value="Rev_trsase/Diguanyl_cyclase"/>
</dbReference>
<reference evidence="7 8" key="1">
    <citation type="submission" date="2019-01" db="EMBL/GenBank/DDBJ databases">
        <authorList>
            <person name="Chen W.-M."/>
        </authorList>
    </citation>
    <scope>NUCLEOTIDE SEQUENCE [LARGE SCALE GENOMIC DNA]</scope>
    <source>
        <strain evidence="7 8">KYPC3</strain>
    </source>
</reference>
<dbReference type="Proteomes" id="UP000283077">
    <property type="component" value="Unassembled WGS sequence"/>
</dbReference>
<comment type="caution">
    <text evidence="7">The sequence shown here is derived from an EMBL/GenBank/DDBJ whole genome shotgun (WGS) entry which is preliminary data.</text>
</comment>
<dbReference type="SUPFAM" id="SSF55073">
    <property type="entry name" value="Nucleotide cyclase"/>
    <property type="match status" value="1"/>
</dbReference>
<sequence length="575" mass="63527">MNNSGFDKTSFDKASQDKASHGKSSSHKPLKLPVAELRGMVPIKRRYSITTMLTLTSLLVLLLLICMAAMMQSRLLRLQGNIGDIATNAIPSVVHSSKVYSKINQLLYLTEAMGQAPSQAVRHNLYLDIQQNLLGLEQLTADRQSVLYQEAQLVALTEELHSLNELTSQRLELQQQVQTRLTQVYQLYEQLQRAAKTETTASGQQAVGLLDVAEVVAQSGKALTINRLLMLRQLQQQVSKQLAQVTPGKPQAVASKTNLLQQQLQQLLLADDGVFPLRIEQLVVTGRANGRSNFVRNLVLDYARLAENSAYDVSVTVLADAELSNKQIRQYSQQILVVSALALLFLAAGIYLVHLRVVRRLEQLNTNVLKQMQGKPAAHQISGHDEIAAIARSFQFFAATVKQQQQELELLSYTDSLTGLANRRSLELRLAEQLAQAQRQQWPLSILMIDVDCFKAFNDHYGHQAGDRTLQQIAGLLLQGFNRATDSVARYGGEEFVVILPNTNKTGALALAHQLQELVGQAAIAHEHNLAAPYVTVSIGVSSLERAGPSDYDMILRQADNALYQAKDAGRNTVA</sequence>
<dbReference type="GO" id="GO:0052621">
    <property type="term" value="F:diguanylate cyclase activity"/>
    <property type="evidence" value="ECO:0007669"/>
    <property type="project" value="UniProtKB-EC"/>
</dbReference>
<dbReference type="SMART" id="SM00267">
    <property type="entry name" value="GGDEF"/>
    <property type="match status" value="1"/>
</dbReference>
<dbReference type="CDD" id="cd01949">
    <property type="entry name" value="GGDEF"/>
    <property type="match status" value="1"/>
</dbReference>
<evidence type="ECO:0000259" key="6">
    <source>
        <dbReference type="PROSITE" id="PS50887"/>
    </source>
</evidence>
<dbReference type="InterPro" id="IPR000160">
    <property type="entry name" value="GGDEF_dom"/>
</dbReference>
<evidence type="ECO:0000256" key="3">
    <source>
        <dbReference type="ARBA" id="ARBA00034247"/>
    </source>
</evidence>
<name>A0A437R116_9GAMM</name>
<dbReference type="EMBL" id="SACS01000004">
    <property type="protein sequence ID" value="RVU40430.1"/>
    <property type="molecule type" value="Genomic_DNA"/>
</dbReference>